<evidence type="ECO:0000313" key="3">
    <source>
        <dbReference type="Proteomes" id="UP000518752"/>
    </source>
</evidence>
<organism evidence="2 3">
    <name type="scientific">Collybiopsis confluens</name>
    <dbReference type="NCBI Taxonomy" id="2823264"/>
    <lineage>
        <taxon>Eukaryota</taxon>
        <taxon>Fungi</taxon>
        <taxon>Dikarya</taxon>
        <taxon>Basidiomycota</taxon>
        <taxon>Agaricomycotina</taxon>
        <taxon>Agaricomycetes</taxon>
        <taxon>Agaricomycetidae</taxon>
        <taxon>Agaricales</taxon>
        <taxon>Marasmiineae</taxon>
        <taxon>Omphalotaceae</taxon>
        <taxon>Collybiopsis</taxon>
    </lineage>
</organism>
<dbReference type="Proteomes" id="UP000518752">
    <property type="component" value="Unassembled WGS sequence"/>
</dbReference>
<name>A0A8H5H519_9AGAR</name>
<proteinExistence type="predicted"/>
<feature type="region of interest" description="Disordered" evidence="1">
    <location>
        <begin position="79"/>
        <end position="108"/>
    </location>
</feature>
<evidence type="ECO:0000313" key="2">
    <source>
        <dbReference type="EMBL" id="KAF5377101.1"/>
    </source>
</evidence>
<accession>A0A8H5H519</accession>
<dbReference type="OrthoDB" id="3360032at2759"/>
<gene>
    <name evidence="2" type="ORF">D9757_008765</name>
</gene>
<keyword evidence="3" id="KW-1185">Reference proteome</keyword>
<evidence type="ECO:0000256" key="1">
    <source>
        <dbReference type="SAM" id="MobiDB-lite"/>
    </source>
</evidence>
<protein>
    <submittedName>
        <fullName evidence="2">Uncharacterized protein</fullName>
    </submittedName>
</protein>
<reference evidence="2 3" key="1">
    <citation type="journal article" date="2020" name="ISME J.">
        <title>Uncovering the hidden diversity of litter-decomposition mechanisms in mushroom-forming fungi.</title>
        <authorList>
            <person name="Floudas D."/>
            <person name="Bentzer J."/>
            <person name="Ahren D."/>
            <person name="Johansson T."/>
            <person name="Persson P."/>
            <person name="Tunlid A."/>
        </authorList>
    </citation>
    <scope>NUCLEOTIDE SEQUENCE [LARGE SCALE GENOMIC DNA]</scope>
    <source>
        <strain evidence="2 3">CBS 406.79</strain>
    </source>
</reference>
<dbReference type="EMBL" id="JAACJN010000085">
    <property type="protein sequence ID" value="KAF5377101.1"/>
    <property type="molecule type" value="Genomic_DNA"/>
</dbReference>
<comment type="caution">
    <text evidence="2">The sequence shown here is derived from an EMBL/GenBank/DDBJ whole genome shotgun (WGS) entry which is preliminary data.</text>
</comment>
<dbReference type="AlphaFoldDB" id="A0A8H5H519"/>
<sequence length="108" mass="11794">MIQSPADFHINMLNPESTATRFTGEPAKPPELALTRIKYARIRVVDTGDISPLSGLTKTFDKISISLRYSDCYYGGTGSHLDDGPSRLGSQGGRKAQTILLNDPQHSM</sequence>